<dbReference type="GO" id="GO:0005654">
    <property type="term" value="C:nucleoplasm"/>
    <property type="evidence" value="ECO:0007669"/>
    <property type="project" value="TreeGrafter"/>
</dbReference>
<feature type="compositionally biased region" description="Basic and acidic residues" evidence="1">
    <location>
        <begin position="667"/>
        <end position="680"/>
    </location>
</feature>
<dbReference type="InterPro" id="IPR055309">
    <property type="entry name" value="Znf318-like"/>
</dbReference>
<evidence type="ECO:0000313" key="3">
    <source>
        <dbReference type="EnsemblMetazoa" id="ACOM034227-PA.1"/>
    </source>
</evidence>
<feature type="compositionally biased region" description="Low complexity" evidence="1">
    <location>
        <begin position="645"/>
        <end position="659"/>
    </location>
</feature>
<feature type="compositionally biased region" description="Low complexity" evidence="1">
    <location>
        <begin position="721"/>
        <end position="730"/>
    </location>
</feature>
<dbReference type="GO" id="GO:0045892">
    <property type="term" value="P:negative regulation of DNA-templated transcription"/>
    <property type="evidence" value="ECO:0007669"/>
    <property type="project" value="TreeGrafter"/>
</dbReference>
<feature type="region of interest" description="Disordered" evidence="1">
    <location>
        <begin position="705"/>
        <end position="976"/>
    </location>
</feature>
<feature type="region of interest" description="Disordered" evidence="1">
    <location>
        <begin position="591"/>
        <end position="685"/>
    </location>
</feature>
<feature type="compositionally biased region" description="Basic residues" evidence="1">
    <location>
        <begin position="66"/>
        <end position="89"/>
    </location>
</feature>
<feature type="compositionally biased region" description="Basic and acidic residues" evidence="1">
    <location>
        <begin position="338"/>
        <end position="366"/>
    </location>
</feature>
<evidence type="ECO:0000256" key="1">
    <source>
        <dbReference type="SAM" id="MobiDB-lite"/>
    </source>
</evidence>
<feature type="domain" description="U1-type" evidence="2">
    <location>
        <begin position="477"/>
        <end position="511"/>
    </location>
</feature>
<dbReference type="SMART" id="SM00451">
    <property type="entry name" value="ZnF_U1"/>
    <property type="match status" value="2"/>
</dbReference>
<dbReference type="Proteomes" id="UP000075882">
    <property type="component" value="Unassembled WGS sequence"/>
</dbReference>
<evidence type="ECO:0000259" key="2">
    <source>
        <dbReference type="SMART" id="SM00451"/>
    </source>
</evidence>
<sequence length="1196" mass="130973">MEKQDDDKSRKSPAEKGSKKKSDRKSRSRSRSRSASRADKRRSHSRSPNYRRRHGRQRSRSPPMYRPRRRSPDRGPPMRRHGRRGRRSRSPGMGGRGGGGGGVGGVGGGGMQMGMMVGDPSGAYMMQGTMYDPSCYGAYANNGAYMGGYGGYDYGMVQGGYGTATMMDPSQAMMMGGVATEWDHPAPVHPVVQETEEEKRKREAAITFELLNQRAALKKQRDDYKQRAKALKRELKTLKEQRSDLCSGREPPSPTSNVFIKENDKLQSQIQDKIKTIENVIDMLDGIIAKDRTPSPPPMLPGTTMPPLATIPDPPAPPSPPSPGNDGGRAHRNPSRSPRPDGGADRDRTDSPSPERLKNEVLESMHARGKRKPTDKKQSDHSEGKKKKSPYNYVHYDPEVHWCGTCNVFPKTAREYLAHLHSEQHRSRTTVDEGSSEEHKKKAAPWRAQLDTDDTMVNPDAPSKRAPIRGLQFFVPATAWYCKLCNYWMGDLHCASWHLKSQTHADAYGKYIDGHKNYETDWMAERQTAFEKYGASAGKDALADGDIPAPPPPPTAEELRLAASGAPQSNDAFVGASSAFQILPKNSLQEHKGGAPFEVSSPALTAKDEPQPSSASKKSKKKKSRKEERKEKKKKKRTKKRKRAAASSSSSSSSSSSDSSDSESDSGSDRESKASDKNENPIHAAMRNILNAKEVNAREVMAAAAAVAAAAGKSSAPNEPGAAAAGAVGATKGEPSLGRQMDGGASSAGKKNGCIAGAAASIPAAPSASSAGTASNLAPSNASSQSVDDRKRNVREEERDRDREKDRDRDRDRDRDSRRSVDRRDRWGRRDSPDRYGGRDRDRDRGRRTDYRDYRDRRDRRRSRSRGRRSRSGSGGRRFRRRSYSRSRTPRSRSRSRSRTSRGGSRHRQIEKAVPNFPPEPKPTKAEKKAPKPFSRSDGGSSTSKKSKASSSSAGSKGSSTEKGSAPKKLPFIGRMPVFKKQQADNAKKEEAAAAAAVATVPTAEESNEAGAVLEQQTEMVSAQLHESMVGGFASDNATEAAAATLAMMQGQEGVYDPQQIAQTAGTDAYQYANLEMGETVTPQDMDLVSAEEQMGEAEMVVDQGESNAEDSTTLATDSALQEDPDAYVSADGQVPLPKDFQEALDIIYDGGDKPKRADVIAKEAAAAAAVRQQQPSRQRWCRIRTSNRVRWYREW</sequence>
<dbReference type="GO" id="GO:0008270">
    <property type="term" value="F:zinc ion binding"/>
    <property type="evidence" value="ECO:0007669"/>
    <property type="project" value="InterPro"/>
</dbReference>
<protein>
    <recommendedName>
        <fullName evidence="2">U1-type domain-containing protein</fullName>
    </recommendedName>
</protein>
<dbReference type="InterPro" id="IPR003604">
    <property type="entry name" value="Matrin/U1-like-C_Znf_C2H2"/>
</dbReference>
<proteinExistence type="predicted"/>
<feature type="compositionally biased region" description="Low complexity" evidence="1">
    <location>
        <begin position="301"/>
        <end position="311"/>
    </location>
</feature>
<feature type="domain" description="U1-type" evidence="2">
    <location>
        <begin position="398"/>
        <end position="432"/>
    </location>
</feature>
<feature type="region of interest" description="Disordered" evidence="1">
    <location>
        <begin position="535"/>
        <end position="555"/>
    </location>
</feature>
<dbReference type="GO" id="GO:0045893">
    <property type="term" value="P:positive regulation of DNA-templated transcription"/>
    <property type="evidence" value="ECO:0007669"/>
    <property type="project" value="TreeGrafter"/>
</dbReference>
<name>A0A8W7PLZ1_ANOCL</name>
<dbReference type="GO" id="GO:0003676">
    <property type="term" value="F:nucleic acid binding"/>
    <property type="evidence" value="ECO:0007669"/>
    <property type="project" value="InterPro"/>
</dbReference>
<dbReference type="PANTHER" id="PTHR15577:SF2">
    <property type="entry name" value="ZINC FINGER PROTEIN 318"/>
    <property type="match status" value="1"/>
</dbReference>
<dbReference type="VEuPathDB" id="VectorBase:ACON2_029762"/>
<reference evidence="3" key="1">
    <citation type="submission" date="2022-08" db="UniProtKB">
        <authorList>
            <consortium name="EnsemblMetazoa"/>
        </authorList>
    </citation>
    <scope>IDENTIFICATION</scope>
</reference>
<feature type="compositionally biased region" description="Basic residues" evidence="1">
    <location>
        <begin position="631"/>
        <end position="644"/>
    </location>
</feature>
<dbReference type="AlphaFoldDB" id="A0A8W7PLZ1"/>
<organism evidence="3">
    <name type="scientific">Anopheles coluzzii</name>
    <name type="common">African malaria mosquito</name>
    <dbReference type="NCBI Taxonomy" id="1518534"/>
    <lineage>
        <taxon>Eukaryota</taxon>
        <taxon>Metazoa</taxon>
        <taxon>Ecdysozoa</taxon>
        <taxon>Arthropoda</taxon>
        <taxon>Hexapoda</taxon>
        <taxon>Insecta</taxon>
        <taxon>Pterygota</taxon>
        <taxon>Neoptera</taxon>
        <taxon>Endopterygota</taxon>
        <taxon>Diptera</taxon>
        <taxon>Nematocera</taxon>
        <taxon>Culicoidea</taxon>
        <taxon>Culicidae</taxon>
        <taxon>Anophelinae</taxon>
        <taxon>Anopheles</taxon>
    </lineage>
</organism>
<feature type="compositionally biased region" description="Low complexity" evidence="1">
    <location>
        <begin position="932"/>
        <end position="964"/>
    </location>
</feature>
<feature type="compositionally biased region" description="Basic and acidic residues" evidence="1">
    <location>
        <begin position="1"/>
        <end position="17"/>
    </location>
</feature>
<feature type="compositionally biased region" description="Polar residues" evidence="1">
    <location>
        <begin position="776"/>
        <end position="786"/>
    </location>
</feature>
<feature type="compositionally biased region" description="Basic and acidic residues" evidence="1">
    <location>
        <begin position="787"/>
        <end position="857"/>
    </location>
</feature>
<dbReference type="PANTHER" id="PTHR15577">
    <property type="entry name" value="ZINC FINGER CONTAINING PROTEIN"/>
    <property type="match status" value="1"/>
</dbReference>
<feature type="compositionally biased region" description="Basic residues" evidence="1">
    <location>
        <begin position="18"/>
        <end position="59"/>
    </location>
</feature>
<feature type="region of interest" description="Disordered" evidence="1">
    <location>
        <begin position="421"/>
        <end position="446"/>
    </location>
</feature>
<feature type="compositionally biased region" description="Gly residues" evidence="1">
    <location>
        <begin position="92"/>
        <end position="106"/>
    </location>
</feature>
<feature type="region of interest" description="Disordered" evidence="1">
    <location>
        <begin position="240"/>
        <end position="264"/>
    </location>
</feature>
<accession>A0A8W7PLZ1</accession>
<feature type="compositionally biased region" description="Pro residues" evidence="1">
    <location>
        <begin position="312"/>
        <end position="323"/>
    </location>
</feature>
<feature type="compositionally biased region" description="Basic residues" evidence="1">
    <location>
        <begin position="858"/>
        <end position="909"/>
    </location>
</feature>
<dbReference type="EnsemblMetazoa" id="ACOM034227-RA">
    <property type="protein sequence ID" value="ACOM034227-PA.1"/>
    <property type="gene ID" value="ACOM034227"/>
</dbReference>
<feature type="region of interest" description="Disordered" evidence="1">
    <location>
        <begin position="289"/>
        <end position="391"/>
    </location>
</feature>
<feature type="compositionally biased region" description="Basic and acidic residues" evidence="1">
    <location>
        <begin position="421"/>
        <end position="440"/>
    </location>
</feature>
<feature type="region of interest" description="Disordered" evidence="1">
    <location>
        <begin position="1"/>
        <end position="106"/>
    </location>
</feature>
<feature type="compositionally biased region" description="Low complexity" evidence="1">
    <location>
        <begin position="755"/>
        <end position="775"/>
    </location>
</feature>